<name>A0A8D9E6X7_9HEMI</name>
<comment type="subcellular location">
    <subcellularLocation>
        <location evidence="1 10">Cell membrane</location>
        <topology evidence="1 10">Multi-pass membrane protein</topology>
    </subcellularLocation>
</comment>
<dbReference type="AlphaFoldDB" id="A0A8D9E6X7"/>
<evidence type="ECO:0000256" key="3">
    <source>
        <dbReference type="ARBA" id="ARBA00022606"/>
    </source>
</evidence>
<evidence type="ECO:0000313" key="12">
    <source>
        <dbReference type="EMBL" id="CAG6742993.1"/>
    </source>
</evidence>
<keyword evidence="6 10" id="KW-1133">Transmembrane helix</keyword>
<evidence type="ECO:0000256" key="7">
    <source>
        <dbReference type="ARBA" id="ARBA00023136"/>
    </source>
</evidence>
<feature type="transmembrane region" description="Helical" evidence="10">
    <location>
        <begin position="242"/>
        <end position="261"/>
    </location>
</feature>
<comment type="caution">
    <text evidence="10">Lacks conserved residue(s) required for the propagation of feature annotation.</text>
</comment>
<dbReference type="PANTHER" id="PTHR21137">
    <property type="entry name" value="ODORANT RECEPTOR"/>
    <property type="match status" value="1"/>
</dbReference>
<comment type="similarity">
    <text evidence="10">Belongs to the insect chemoreceptor superfamily. Heteromeric odorant receptor channel (TC 1.A.69) family.</text>
</comment>
<accession>A0A8D9E6X7</accession>
<dbReference type="EMBL" id="HBUF01441896">
    <property type="protein sequence ID" value="CAG6742993.1"/>
    <property type="molecule type" value="Transcribed_RNA"/>
</dbReference>
<feature type="compositionally biased region" description="Polar residues" evidence="11">
    <location>
        <begin position="81"/>
        <end position="98"/>
    </location>
</feature>
<evidence type="ECO:0000256" key="1">
    <source>
        <dbReference type="ARBA" id="ARBA00004651"/>
    </source>
</evidence>
<dbReference type="PANTHER" id="PTHR21137:SF35">
    <property type="entry name" value="ODORANT RECEPTOR 19A-RELATED"/>
    <property type="match status" value="1"/>
</dbReference>
<keyword evidence="4 10" id="KW-0812">Transmembrane</keyword>
<proteinExistence type="inferred from homology"/>
<keyword evidence="2" id="KW-1003">Cell membrane</keyword>
<keyword evidence="8 10" id="KW-0675">Receptor</keyword>
<dbReference type="GO" id="GO:0005549">
    <property type="term" value="F:odorant binding"/>
    <property type="evidence" value="ECO:0007669"/>
    <property type="project" value="InterPro"/>
</dbReference>
<keyword evidence="7 10" id="KW-0472">Membrane</keyword>
<evidence type="ECO:0000256" key="8">
    <source>
        <dbReference type="ARBA" id="ARBA00023170"/>
    </source>
</evidence>
<evidence type="ECO:0000256" key="5">
    <source>
        <dbReference type="ARBA" id="ARBA00022725"/>
    </source>
</evidence>
<feature type="region of interest" description="Disordered" evidence="11">
    <location>
        <begin position="77"/>
        <end position="98"/>
    </location>
</feature>
<reference evidence="12" key="1">
    <citation type="submission" date="2021-05" db="EMBL/GenBank/DDBJ databases">
        <authorList>
            <person name="Alioto T."/>
            <person name="Alioto T."/>
            <person name="Gomez Garrido J."/>
        </authorList>
    </citation>
    <scope>NUCLEOTIDE SEQUENCE</scope>
</reference>
<feature type="transmembrane region" description="Helical" evidence="10">
    <location>
        <begin position="6"/>
        <end position="23"/>
    </location>
</feature>
<evidence type="ECO:0000256" key="10">
    <source>
        <dbReference type="RuleBase" id="RU351113"/>
    </source>
</evidence>
<protein>
    <recommendedName>
        <fullName evidence="10">Odorant receptor</fullName>
    </recommendedName>
</protein>
<dbReference type="GO" id="GO:0005886">
    <property type="term" value="C:plasma membrane"/>
    <property type="evidence" value="ECO:0007669"/>
    <property type="project" value="UniProtKB-SubCell"/>
</dbReference>
<dbReference type="InterPro" id="IPR004117">
    <property type="entry name" value="7tm6_olfct_rcpt"/>
</dbReference>
<evidence type="ECO:0000256" key="11">
    <source>
        <dbReference type="SAM" id="MobiDB-lite"/>
    </source>
</evidence>
<keyword evidence="3 10" id="KW-0716">Sensory transduction</keyword>
<keyword evidence="5 10" id="KW-0552">Olfaction</keyword>
<organism evidence="12">
    <name type="scientific">Cacopsylla melanoneura</name>
    <dbReference type="NCBI Taxonomy" id="428564"/>
    <lineage>
        <taxon>Eukaryota</taxon>
        <taxon>Metazoa</taxon>
        <taxon>Ecdysozoa</taxon>
        <taxon>Arthropoda</taxon>
        <taxon>Hexapoda</taxon>
        <taxon>Insecta</taxon>
        <taxon>Pterygota</taxon>
        <taxon>Neoptera</taxon>
        <taxon>Paraneoptera</taxon>
        <taxon>Hemiptera</taxon>
        <taxon>Sternorrhyncha</taxon>
        <taxon>Psylloidea</taxon>
        <taxon>Psyllidae</taxon>
        <taxon>Psyllinae</taxon>
        <taxon>Cacopsylla</taxon>
    </lineage>
</organism>
<sequence length="372" mass="42903">MCILYMFSYVAVVSFIPIIAIHVEGQFQILCKHLELMGHPHRNPEGKQIFYTDFETDQYVLVSDVLRHIHWEGRTDYVDSSPKTNSNGRQQTAISKNNNDMPVMTRETHHLVATKQNCWMNPRRSDDSMIREHHALGQLDLGTIKEKTLELKPAGGSKIGCKSQDELGQHDLATIKEKALEGKPAGDSKMGCKSSGQGDLDLEENYWKVLPVYERHYFKQLVKFHQKLLKQIEQMMIDISELVLLMVVGNYLIASLALYQLTFQTETTSMIRLFKFLVEYILILVQFYTYCNAAESLDDNQSNTRNSVYFSAWYRLCPSVRRDMCVLLSRLLKSNHPSFFHGVIVLQNNVLTRLLKVSYQVVNLMRLKSARV</sequence>
<evidence type="ECO:0000256" key="9">
    <source>
        <dbReference type="ARBA" id="ARBA00023224"/>
    </source>
</evidence>
<evidence type="ECO:0000256" key="2">
    <source>
        <dbReference type="ARBA" id="ARBA00022475"/>
    </source>
</evidence>
<dbReference type="Pfam" id="PF02949">
    <property type="entry name" value="7tm_6"/>
    <property type="match status" value="1"/>
</dbReference>
<dbReference type="GO" id="GO:0007165">
    <property type="term" value="P:signal transduction"/>
    <property type="evidence" value="ECO:0007669"/>
    <property type="project" value="UniProtKB-KW"/>
</dbReference>
<keyword evidence="9 10" id="KW-0807">Transducer</keyword>
<evidence type="ECO:0000256" key="4">
    <source>
        <dbReference type="ARBA" id="ARBA00022692"/>
    </source>
</evidence>
<dbReference type="GO" id="GO:0004984">
    <property type="term" value="F:olfactory receptor activity"/>
    <property type="evidence" value="ECO:0007669"/>
    <property type="project" value="InterPro"/>
</dbReference>
<evidence type="ECO:0000256" key="6">
    <source>
        <dbReference type="ARBA" id="ARBA00022989"/>
    </source>
</evidence>